<dbReference type="Gene3D" id="3.40.630.30">
    <property type="match status" value="1"/>
</dbReference>
<dbReference type="EMBL" id="KZ805426">
    <property type="protein sequence ID" value="PVH97888.1"/>
    <property type="molecule type" value="Genomic_DNA"/>
</dbReference>
<accession>A0A2V1DII7</accession>
<dbReference type="Proteomes" id="UP000244855">
    <property type="component" value="Unassembled WGS sequence"/>
</dbReference>
<protein>
    <recommendedName>
        <fullName evidence="3">N-acetyltransferase domain-containing protein</fullName>
    </recommendedName>
</protein>
<evidence type="ECO:0000313" key="1">
    <source>
        <dbReference type="EMBL" id="PVH97888.1"/>
    </source>
</evidence>
<gene>
    <name evidence="1" type="ORF">DM02DRAFT_643929</name>
</gene>
<dbReference type="STRING" id="97972.A0A2V1DII7"/>
<dbReference type="AlphaFoldDB" id="A0A2V1DII7"/>
<proteinExistence type="predicted"/>
<name>A0A2V1DII7_9PLEO</name>
<keyword evidence="2" id="KW-1185">Reference proteome</keyword>
<evidence type="ECO:0008006" key="3">
    <source>
        <dbReference type="Google" id="ProtNLM"/>
    </source>
</evidence>
<reference evidence="1 2" key="1">
    <citation type="journal article" date="2018" name="Sci. Rep.">
        <title>Comparative genomics provides insights into the lifestyle and reveals functional heterogeneity of dark septate endophytic fungi.</title>
        <authorList>
            <person name="Knapp D.G."/>
            <person name="Nemeth J.B."/>
            <person name="Barry K."/>
            <person name="Hainaut M."/>
            <person name="Henrissat B."/>
            <person name="Johnson J."/>
            <person name="Kuo A."/>
            <person name="Lim J.H.P."/>
            <person name="Lipzen A."/>
            <person name="Nolan M."/>
            <person name="Ohm R.A."/>
            <person name="Tamas L."/>
            <person name="Grigoriev I.V."/>
            <person name="Spatafora J.W."/>
            <person name="Nagy L.G."/>
            <person name="Kovacs G.M."/>
        </authorList>
    </citation>
    <scope>NUCLEOTIDE SEQUENCE [LARGE SCALE GENOMIC DNA]</scope>
    <source>
        <strain evidence="1 2">DSE2036</strain>
    </source>
</reference>
<dbReference type="OrthoDB" id="4738875at2759"/>
<organism evidence="1 2">
    <name type="scientific">Periconia macrospinosa</name>
    <dbReference type="NCBI Taxonomy" id="97972"/>
    <lineage>
        <taxon>Eukaryota</taxon>
        <taxon>Fungi</taxon>
        <taxon>Dikarya</taxon>
        <taxon>Ascomycota</taxon>
        <taxon>Pezizomycotina</taxon>
        <taxon>Dothideomycetes</taxon>
        <taxon>Pleosporomycetidae</taxon>
        <taxon>Pleosporales</taxon>
        <taxon>Massarineae</taxon>
        <taxon>Periconiaceae</taxon>
        <taxon>Periconia</taxon>
    </lineage>
</organism>
<evidence type="ECO:0000313" key="2">
    <source>
        <dbReference type="Proteomes" id="UP000244855"/>
    </source>
</evidence>
<dbReference type="PANTHER" id="PTHR42791">
    <property type="entry name" value="GNAT FAMILY ACETYLTRANSFERASE"/>
    <property type="match status" value="1"/>
</dbReference>
<dbReference type="PANTHER" id="PTHR42791:SF14">
    <property type="entry name" value="N-ACETYLTRANSFERASE DOMAIN-CONTAINING PROTEIN"/>
    <property type="match status" value="1"/>
</dbReference>
<dbReference type="InterPro" id="IPR016181">
    <property type="entry name" value="Acyl_CoA_acyltransferase"/>
</dbReference>
<sequence>MKFKLVPATEEDVGDVVRIMFRAYGGENEYINAVFPRGLTNEGAEAATKRVLPIRSGVIWEKVVDADSGNTIGGAMWVLYKDAKPQKFDLDGPPGTWETPMEKEYAQALFKSEMEDEAEFWEKTQLPIMRLVIMAVEPEYQRHGAGAEMMESGMMKADSVGATVN</sequence>
<dbReference type="InterPro" id="IPR052523">
    <property type="entry name" value="Trichothecene_AcTrans"/>
</dbReference>
<dbReference type="SUPFAM" id="SSF55729">
    <property type="entry name" value="Acyl-CoA N-acyltransferases (Nat)"/>
    <property type="match status" value="1"/>
</dbReference>